<organism evidence="7">
    <name type="scientific">marine sediment metagenome</name>
    <dbReference type="NCBI Taxonomy" id="412755"/>
    <lineage>
        <taxon>unclassified sequences</taxon>
        <taxon>metagenomes</taxon>
        <taxon>ecological metagenomes</taxon>
    </lineage>
</organism>
<evidence type="ECO:0000313" key="7">
    <source>
        <dbReference type="EMBL" id="GAG86021.1"/>
    </source>
</evidence>
<keyword evidence="3 6" id="KW-0812">Transmembrane</keyword>
<keyword evidence="2" id="KW-0813">Transport</keyword>
<feature type="transmembrane region" description="Helical" evidence="6">
    <location>
        <begin position="148"/>
        <end position="164"/>
    </location>
</feature>
<evidence type="ECO:0000256" key="2">
    <source>
        <dbReference type="ARBA" id="ARBA00022448"/>
    </source>
</evidence>
<reference evidence="7" key="1">
    <citation type="journal article" date="2014" name="Front. Microbiol.">
        <title>High frequency of phylogenetically diverse reductive dehalogenase-homologous genes in deep subseafloor sedimentary metagenomes.</title>
        <authorList>
            <person name="Kawai M."/>
            <person name="Futagami T."/>
            <person name="Toyoda A."/>
            <person name="Takaki Y."/>
            <person name="Nishi S."/>
            <person name="Hori S."/>
            <person name="Arai W."/>
            <person name="Tsubouchi T."/>
            <person name="Morono Y."/>
            <person name="Uchiyama I."/>
            <person name="Ito T."/>
            <person name="Fujiyama A."/>
            <person name="Inagaki F."/>
            <person name="Takami H."/>
        </authorList>
    </citation>
    <scope>NUCLEOTIDE SEQUENCE</scope>
    <source>
        <strain evidence="7">Expedition CK06-06</strain>
    </source>
</reference>
<dbReference type="InterPro" id="IPR004813">
    <property type="entry name" value="OPT"/>
</dbReference>
<proteinExistence type="predicted"/>
<keyword evidence="5 6" id="KW-0472">Membrane</keyword>
<gene>
    <name evidence="7" type="ORF">S01H4_30180</name>
</gene>
<dbReference type="Pfam" id="PF03169">
    <property type="entry name" value="OPT"/>
    <property type="match status" value="1"/>
</dbReference>
<feature type="transmembrane region" description="Helical" evidence="6">
    <location>
        <begin position="24"/>
        <end position="41"/>
    </location>
</feature>
<accession>X1CP66</accession>
<dbReference type="EMBL" id="BART01015555">
    <property type="protein sequence ID" value="GAG86021.1"/>
    <property type="molecule type" value="Genomic_DNA"/>
</dbReference>
<feature type="transmembrane region" description="Helical" evidence="6">
    <location>
        <begin position="47"/>
        <end position="67"/>
    </location>
</feature>
<dbReference type="AlphaFoldDB" id="X1CP66"/>
<feature type="non-terminal residue" evidence="7">
    <location>
        <position position="308"/>
    </location>
</feature>
<feature type="transmembrane region" description="Helical" evidence="6">
    <location>
        <begin position="220"/>
        <end position="242"/>
    </location>
</feature>
<feature type="transmembrane region" description="Helical" evidence="6">
    <location>
        <begin position="98"/>
        <end position="115"/>
    </location>
</feature>
<comment type="subcellular location">
    <subcellularLocation>
        <location evidence="1">Membrane</location>
        <topology evidence="1">Multi-pass membrane protein</topology>
    </subcellularLocation>
</comment>
<evidence type="ECO:0000256" key="6">
    <source>
        <dbReference type="SAM" id="Phobius"/>
    </source>
</evidence>
<feature type="transmembrane region" description="Helical" evidence="6">
    <location>
        <begin position="74"/>
        <end position="92"/>
    </location>
</feature>
<feature type="non-terminal residue" evidence="7">
    <location>
        <position position="1"/>
    </location>
</feature>
<sequence>IIYVVFTEHSWFRTLRQKSSSTKILLAGIYSAGIFYILLVMALGDWIYPGVILALVIEVFLLYCALFRPPPNKIELAIISALAIVTLVVGSFPIIHHVVIMVVAGLLLYGVVLAEPKFPLTKRALSTGIVVGIIMTFLGIWLALKLGVVFLVGAEMLGAIFLTLKGRYTPQENTIVVTIANSSAMVTIGVLITFPAIAIFDPANPLFDINHIYSDLFNPWNTIIFMILVTGISALFGIILLAPFRDRFEHEAWPQVQPQAYTIKSIGGDIEAKKAVGIGLGISTAWVGTTKIAEGLSGADLSSFPNAL</sequence>
<name>X1CP66_9ZZZZ</name>
<evidence type="ECO:0000256" key="3">
    <source>
        <dbReference type="ARBA" id="ARBA00022692"/>
    </source>
</evidence>
<feature type="transmembrane region" description="Helical" evidence="6">
    <location>
        <begin position="124"/>
        <end position="142"/>
    </location>
</feature>
<feature type="transmembrane region" description="Helical" evidence="6">
    <location>
        <begin position="176"/>
        <end position="200"/>
    </location>
</feature>
<protein>
    <submittedName>
        <fullName evidence="7">Uncharacterized protein</fullName>
    </submittedName>
</protein>
<evidence type="ECO:0000256" key="4">
    <source>
        <dbReference type="ARBA" id="ARBA00022989"/>
    </source>
</evidence>
<comment type="caution">
    <text evidence="7">The sequence shown here is derived from an EMBL/GenBank/DDBJ whole genome shotgun (WGS) entry which is preliminary data.</text>
</comment>
<keyword evidence="4 6" id="KW-1133">Transmembrane helix</keyword>
<evidence type="ECO:0000256" key="1">
    <source>
        <dbReference type="ARBA" id="ARBA00004141"/>
    </source>
</evidence>
<evidence type="ECO:0000256" key="5">
    <source>
        <dbReference type="ARBA" id="ARBA00023136"/>
    </source>
</evidence>